<dbReference type="GO" id="GO:0005524">
    <property type="term" value="F:ATP binding"/>
    <property type="evidence" value="ECO:0007669"/>
    <property type="project" value="UniProtKB-KW"/>
</dbReference>
<keyword evidence="4" id="KW-0547">Nucleotide-binding</keyword>
<accession>A0AAV6JQ95</accession>
<dbReference type="PANTHER" id="PTHR10890:SF25">
    <property type="entry name" value="CYSTEINE--TRNA LIGASE, CHLOROPLASTIC_MITOCHONDRIAL"/>
    <property type="match status" value="1"/>
</dbReference>
<reference evidence="8" key="1">
    <citation type="submission" date="2020-08" db="EMBL/GenBank/DDBJ databases">
        <title>Plant Genome Project.</title>
        <authorList>
            <person name="Zhang R.-G."/>
        </authorList>
    </citation>
    <scope>NUCLEOTIDE SEQUENCE</scope>
    <source>
        <strain evidence="8">WSP0</strain>
        <tissue evidence="8">Leaf</tissue>
    </source>
</reference>
<dbReference type="SUPFAM" id="SSF47323">
    <property type="entry name" value="Anticodon-binding domain of a subclass of class I aminoacyl-tRNA synthetases"/>
    <property type="match status" value="1"/>
</dbReference>
<comment type="cofactor">
    <cofactor evidence="1">
        <name>Zn(2+)</name>
        <dbReference type="ChEBI" id="CHEBI:29105"/>
    </cofactor>
</comment>
<dbReference type="GO" id="GO:0006423">
    <property type="term" value="P:cysteinyl-tRNA aminoacylation"/>
    <property type="evidence" value="ECO:0007669"/>
    <property type="project" value="TreeGrafter"/>
</dbReference>
<organism evidence="8 9">
    <name type="scientific">Rhododendron griersonianum</name>
    <dbReference type="NCBI Taxonomy" id="479676"/>
    <lineage>
        <taxon>Eukaryota</taxon>
        <taxon>Viridiplantae</taxon>
        <taxon>Streptophyta</taxon>
        <taxon>Embryophyta</taxon>
        <taxon>Tracheophyta</taxon>
        <taxon>Spermatophyta</taxon>
        <taxon>Magnoliopsida</taxon>
        <taxon>eudicotyledons</taxon>
        <taxon>Gunneridae</taxon>
        <taxon>Pentapetalae</taxon>
        <taxon>asterids</taxon>
        <taxon>Ericales</taxon>
        <taxon>Ericaceae</taxon>
        <taxon>Ericoideae</taxon>
        <taxon>Rhodoreae</taxon>
        <taxon>Rhododendron</taxon>
    </lineage>
</organism>
<name>A0AAV6JQ95_9ERIC</name>
<dbReference type="Gene3D" id="3.40.50.620">
    <property type="entry name" value="HUPs"/>
    <property type="match status" value="1"/>
</dbReference>
<sequence>MAIYIYLPLPAMSAAYLGYFFDIHGGGMDLIFPHHENEIAQSCAACKKSNVSYWIHNGFVTIDSEKMSKSLGNFFTIRQVIDLYHPLALRLFLIGTHYRSPINYSDVMYCLRKLLTAFFTSIRYENAKPSVLQQLMEKALKRAKLTEDQVLQKIEERTSARMSKEYEKSDSIRKELAAVGIALMDSPDGTSWRPAVPLSMQE</sequence>
<protein>
    <recommendedName>
        <fullName evidence="7">tRNA synthetases class I catalytic domain-containing protein</fullName>
    </recommendedName>
</protein>
<dbReference type="InterPro" id="IPR024909">
    <property type="entry name" value="Cys-tRNA/MSH_ligase"/>
</dbReference>
<keyword evidence="5" id="KW-0862">Zinc</keyword>
<dbReference type="Pfam" id="PF01406">
    <property type="entry name" value="tRNA-synt_1e"/>
    <property type="match status" value="1"/>
</dbReference>
<evidence type="ECO:0000256" key="5">
    <source>
        <dbReference type="ARBA" id="ARBA00022833"/>
    </source>
</evidence>
<evidence type="ECO:0000256" key="3">
    <source>
        <dbReference type="ARBA" id="ARBA00022723"/>
    </source>
</evidence>
<evidence type="ECO:0000256" key="4">
    <source>
        <dbReference type="ARBA" id="ARBA00022741"/>
    </source>
</evidence>
<dbReference type="GO" id="GO:0004817">
    <property type="term" value="F:cysteine-tRNA ligase activity"/>
    <property type="evidence" value="ECO:0007669"/>
    <property type="project" value="TreeGrafter"/>
</dbReference>
<keyword evidence="2" id="KW-0436">Ligase</keyword>
<dbReference type="EMBL" id="JACTNZ010000007">
    <property type="protein sequence ID" value="KAG5541809.1"/>
    <property type="molecule type" value="Genomic_DNA"/>
</dbReference>
<dbReference type="GO" id="GO:0046872">
    <property type="term" value="F:metal ion binding"/>
    <property type="evidence" value="ECO:0007669"/>
    <property type="project" value="UniProtKB-KW"/>
</dbReference>
<evidence type="ECO:0000313" key="8">
    <source>
        <dbReference type="EMBL" id="KAG5541809.1"/>
    </source>
</evidence>
<dbReference type="PANTHER" id="PTHR10890">
    <property type="entry name" value="CYSTEINYL-TRNA SYNTHETASE"/>
    <property type="match status" value="1"/>
</dbReference>
<dbReference type="InterPro" id="IPR009080">
    <property type="entry name" value="tRNAsynth_Ia_anticodon-bd"/>
</dbReference>
<comment type="caution">
    <text evidence="8">The sequence shown here is derived from an EMBL/GenBank/DDBJ whole genome shotgun (WGS) entry which is preliminary data.</text>
</comment>
<proteinExistence type="predicted"/>
<dbReference type="AlphaFoldDB" id="A0AAV6JQ95"/>
<evidence type="ECO:0000256" key="1">
    <source>
        <dbReference type="ARBA" id="ARBA00001947"/>
    </source>
</evidence>
<keyword evidence="9" id="KW-1185">Reference proteome</keyword>
<dbReference type="Proteomes" id="UP000823749">
    <property type="component" value="Chromosome 7"/>
</dbReference>
<keyword evidence="6" id="KW-0067">ATP-binding</keyword>
<keyword evidence="3" id="KW-0479">Metal-binding</keyword>
<evidence type="ECO:0000313" key="9">
    <source>
        <dbReference type="Proteomes" id="UP000823749"/>
    </source>
</evidence>
<evidence type="ECO:0000256" key="2">
    <source>
        <dbReference type="ARBA" id="ARBA00022598"/>
    </source>
</evidence>
<evidence type="ECO:0000259" key="7">
    <source>
        <dbReference type="Pfam" id="PF01406"/>
    </source>
</evidence>
<dbReference type="InterPro" id="IPR032678">
    <property type="entry name" value="tRNA-synt_1_cat_dom"/>
</dbReference>
<dbReference type="GO" id="GO:0005737">
    <property type="term" value="C:cytoplasm"/>
    <property type="evidence" value="ECO:0007669"/>
    <property type="project" value="TreeGrafter"/>
</dbReference>
<dbReference type="InterPro" id="IPR014729">
    <property type="entry name" value="Rossmann-like_a/b/a_fold"/>
</dbReference>
<evidence type="ECO:0000256" key="6">
    <source>
        <dbReference type="ARBA" id="ARBA00022840"/>
    </source>
</evidence>
<gene>
    <name evidence="8" type="ORF">RHGRI_021596</name>
</gene>
<dbReference type="SUPFAM" id="SSF52374">
    <property type="entry name" value="Nucleotidylyl transferase"/>
    <property type="match status" value="1"/>
</dbReference>
<feature type="domain" description="tRNA synthetases class I catalytic" evidence="7">
    <location>
        <begin position="11"/>
        <end position="106"/>
    </location>
</feature>